<dbReference type="InterPro" id="IPR033116">
    <property type="entry name" value="TRYPSIN_SER"/>
</dbReference>
<dbReference type="EMBL" id="QDEB01067943">
    <property type="protein sequence ID" value="RZC35781.1"/>
    <property type="molecule type" value="Genomic_DNA"/>
</dbReference>
<dbReference type="Proteomes" id="UP000292052">
    <property type="component" value="Unassembled WGS sequence"/>
</dbReference>
<keyword evidence="4 7" id="KW-0378">Hydrolase</keyword>
<evidence type="ECO:0000313" key="11">
    <source>
        <dbReference type="Proteomes" id="UP000292052"/>
    </source>
</evidence>
<comment type="caution">
    <text evidence="10">The sequence shown here is derived from an EMBL/GenBank/DDBJ whole genome shotgun (WGS) entry which is preliminary data.</text>
</comment>
<dbReference type="InterPro" id="IPR001254">
    <property type="entry name" value="Trypsin_dom"/>
</dbReference>
<dbReference type="GO" id="GO:0004252">
    <property type="term" value="F:serine-type endopeptidase activity"/>
    <property type="evidence" value="ECO:0007669"/>
    <property type="project" value="InterPro"/>
</dbReference>
<dbReference type="PROSITE" id="PS00134">
    <property type="entry name" value="TRYPSIN_HIS"/>
    <property type="match status" value="1"/>
</dbReference>
<sequence length="296" mass="32262">MKFLVFVVVAIALAEANRVRPGIHKPRLRPDIFRSLKLPKFEKKSTPSVRITGGEEVTPHSLPYQVGLLIPTSDGTAFCGGSLISPTTVLTAAHCGELSNTIEVRLGAHRVRDDEPTQIRVNSSQVIVHPDWDRLTLQNDLAIIRLPEAVELNENINVVRLPTDTSNDYLNDVATASGWGKDSDDATSISDALRSIQVPVGENGVCNLYYLGVIQESHICASGDGGKSTCSGDSGGPLVASTGELVKEITSGDFSSLIVLVPDRCHLIRHLFRMRNRMAIRLQSRDLFLGLDRAKF</sequence>
<proteinExistence type="predicted"/>
<dbReference type="InterPro" id="IPR050127">
    <property type="entry name" value="Serine_Proteases_S1"/>
</dbReference>
<evidence type="ECO:0000256" key="4">
    <source>
        <dbReference type="ARBA" id="ARBA00022801"/>
    </source>
</evidence>
<dbReference type="SMART" id="SM00020">
    <property type="entry name" value="Tryp_SPc"/>
    <property type="match status" value="1"/>
</dbReference>
<feature type="signal peptide" evidence="8">
    <location>
        <begin position="1"/>
        <end position="16"/>
    </location>
</feature>
<accession>A0A482VS70</accession>
<dbReference type="CDD" id="cd00190">
    <property type="entry name" value="Tryp_SPc"/>
    <property type="match status" value="1"/>
</dbReference>
<dbReference type="AlphaFoldDB" id="A0A482VS70"/>
<evidence type="ECO:0000256" key="7">
    <source>
        <dbReference type="RuleBase" id="RU363034"/>
    </source>
</evidence>
<keyword evidence="8" id="KW-0732">Signal</keyword>
<evidence type="ECO:0000256" key="6">
    <source>
        <dbReference type="ARBA" id="ARBA00023157"/>
    </source>
</evidence>
<dbReference type="STRING" id="1661398.A0A482VS70"/>
<keyword evidence="3 7" id="KW-0645">Protease</keyword>
<keyword evidence="6" id="KW-1015">Disulfide bond</keyword>
<evidence type="ECO:0000256" key="1">
    <source>
        <dbReference type="ARBA" id="ARBA00004613"/>
    </source>
</evidence>
<feature type="chain" id="PRO_5019806446" evidence="8">
    <location>
        <begin position="17"/>
        <end position="296"/>
    </location>
</feature>
<evidence type="ECO:0000259" key="9">
    <source>
        <dbReference type="PROSITE" id="PS50240"/>
    </source>
</evidence>
<dbReference type="PRINTS" id="PR00722">
    <property type="entry name" value="CHYMOTRYPSIN"/>
</dbReference>
<dbReference type="PANTHER" id="PTHR24264:SF65">
    <property type="entry name" value="SRCR DOMAIN-CONTAINING PROTEIN"/>
    <property type="match status" value="1"/>
</dbReference>
<keyword evidence="11" id="KW-1185">Reference proteome</keyword>
<evidence type="ECO:0000256" key="5">
    <source>
        <dbReference type="ARBA" id="ARBA00022825"/>
    </source>
</evidence>
<comment type="subcellular location">
    <subcellularLocation>
        <location evidence="1">Secreted</location>
    </subcellularLocation>
</comment>
<dbReference type="InterPro" id="IPR018114">
    <property type="entry name" value="TRYPSIN_HIS"/>
</dbReference>
<organism evidence="10 11">
    <name type="scientific">Asbolus verrucosus</name>
    <name type="common">Desert ironclad beetle</name>
    <dbReference type="NCBI Taxonomy" id="1661398"/>
    <lineage>
        <taxon>Eukaryota</taxon>
        <taxon>Metazoa</taxon>
        <taxon>Ecdysozoa</taxon>
        <taxon>Arthropoda</taxon>
        <taxon>Hexapoda</taxon>
        <taxon>Insecta</taxon>
        <taxon>Pterygota</taxon>
        <taxon>Neoptera</taxon>
        <taxon>Endopterygota</taxon>
        <taxon>Coleoptera</taxon>
        <taxon>Polyphaga</taxon>
        <taxon>Cucujiformia</taxon>
        <taxon>Tenebrionidae</taxon>
        <taxon>Pimeliinae</taxon>
        <taxon>Asbolus</taxon>
    </lineage>
</organism>
<dbReference type="PROSITE" id="PS00135">
    <property type="entry name" value="TRYPSIN_SER"/>
    <property type="match status" value="1"/>
</dbReference>
<keyword evidence="2" id="KW-0964">Secreted</keyword>
<dbReference type="PROSITE" id="PS50240">
    <property type="entry name" value="TRYPSIN_DOM"/>
    <property type="match status" value="1"/>
</dbReference>
<evidence type="ECO:0000256" key="2">
    <source>
        <dbReference type="ARBA" id="ARBA00022525"/>
    </source>
</evidence>
<feature type="domain" description="Peptidase S1" evidence="9">
    <location>
        <begin position="51"/>
        <end position="265"/>
    </location>
</feature>
<dbReference type="InterPro" id="IPR009003">
    <property type="entry name" value="Peptidase_S1_PA"/>
</dbReference>
<dbReference type="InterPro" id="IPR001314">
    <property type="entry name" value="Peptidase_S1A"/>
</dbReference>
<dbReference type="FunFam" id="2.40.10.10:FF:000166">
    <property type="entry name" value="Trypsin"/>
    <property type="match status" value="1"/>
</dbReference>
<evidence type="ECO:0000256" key="8">
    <source>
        <dbReference type="SAM" id="SignalP"/>
    </source>
</evidence>
<dbReference type="Pfam" id="PF00089">
    <property type="entry name" value="Trypsin"/>
    <property type="match status" value="1"/>
</dbReference>
<dbReference type="OrthoDB" id="5565075at2759"/>
<dbReference type="GO" id="GO:0006508">
    <property type="term" value="P:proteolysis"/>
    <property type="evidence" value="ECO:0007669"/>
    <property type="project" value="UniProtKB-KW"/>
</dbReference>
<dbReference type="GO" id="GO:0005615">
    <property type="term" value="C:extracellular space"/>
    <property type="evidence" value="ECO:0007669"/>
    <property type="project" value="TreeGrafter"/>
</dbReference>
<evidence type="ECO:0000256" key="3">
    <source>
        <dbReference type="ARBA" id="ARBA00022670"/>
    </source>
</evidence>
<protein>
    <submittedName>
        <fullName evidence="10">Brachyurin-like</fullName>
    </submittedName>
</protein>
<gene>
    <name evidence="10" type="ORF">BDFB_002111</name>
</gene>
<dbReference type="SUPFAM" id="SSF50494">
    <property type="entry name" value="Trypsin-like serine proteases"/>
    <property type="match status" value="1"/>
</dbReference>
<keyword evidence="5 7" id="KW-0720">Serine protease</keyword>
<dbReference type="Gene3D" id="2.40.10.10">
    <property type="entry name" value="Trypsin-like serine proteases"/>
    <property type="match status" value="2"/>
</dbReference>
<reference evidence="10 11" key="1">
    <citation type="submission" date="2017-03" db="EMBL/GenBank/DDBJ databases">
        <title>Genome of the blue death feigning beetle - Asbolus verrucosus.</title>
        <authorList>
            <person name="Rider S.D."/>
        </authorList>
    </citation>
    <scope>NUCLEOTIDE SEQUENCE [LARGE SCALE GENOMIC DNA]</scope>
    <source>
        <strain evidence="10">Butters</strain>
        <tissue evidence="10">Head and leg muscle</tissue>
    </source>
</reference>
<dbReference type="PANTHER" id="PTHR24264">
    <property type="entry name" value="TRYPSIN-RELATED"/>
    <property type="match status" value="1"/>
</dbReference>
<name>A0A482VS70_ASBVE</name>
<evidence type="ECO:0000313" key="10">
    <source>
        <dbReference type="EMBL" id="RZC35781.1"/>
    </source>
</evidence>
<dbReference type="InterPro" id="IPR043504">
    <property type="entry name" value="Peptidase_S1_PA_chymotrypsin"/>
</dbReference>